<dbReference type="HOGENOM" id="CLU_865622_0_0_6"/>
<gene>
    <name evidence="2" type="ORF">OO7_08735</name>
</gene>
<keyword evidence="1" id="KW-0812">Transmembrane</keyword>
<organism evidence="2 3">
    <name type="scientific">Providencia sneebia DSM 19967</name>
    <dbReference type="NCBI Taxonomy" id="1141660"/>
    <lineage>
        <taxon>Bacteria</taxon>
        <taxon>Pseudomonadati</taxon>
        <taxon>Pseudomonadota</taxon>
        <taxon>Gammaproteobacteria</taxon>
        <taxon>Enterobacterales</taxon>
        <taxon>Morganellaceae</taxon>
        <taxon>Providencia</taxon>
    </lineage>
</organism>
<proteinExistence type="predicted"/>
<reference evidence="2 3" key="1">
    <citation type="journal article" date="2012" name="BMC Genomics">
        <title>Comparative genomics of bacteria in the genus Providencia isolated from wild Drosophila melanogaster.</title>
        <authorList>
            <person name="Galac M.R."/>
            <person name="Lazzaro B.P."/>
        </authorList>
    </citation>
    <scope>NUCLEOTIDE SEQUENCE [LARGE SCALE GENOMIC DNA]</scope>
    <source>
        <strain evidence="2 3">DSM 19967</strain>
    </source>
</reference>
<feature type="transmembrane region" description="Helical" evidence="1">
    <location>
        <begin position="143"/>
        <end position="160"/>
    </location>
</feature>
<feature type="transmembrane region" description="Helical" evidence="1">
    <location>
        <begin position="269"/>
        <end position="290"/>
    </location>
</feature>
<feature type="transmembrane region" description="Helical" evidence="1">
    <location>
        <begin position="50"/>
        <end position="69"/>
    </location>
</feature>
<dbReference type="EMBL" id="AKKN01000008">
    <property type="protein sequence ID" value="EKT57460.1"/>
    <property type="molecule type" value="Genomic_DNA"/>
</dbReference>
<dbReference type="RefSeq" id="WP_008915570.1">
    <property type="nucleotide sequence ID" value="NZ_CM001773.1"/>
</dbReference>
<dbReference type="AlphaFoldDB" id="K8WMS3"/>
<sequence length="333" mass="37970">MNNQVDLTLRTQRNTLPNWQLLKLILSSLIVLSFYLSFNPQNKETFSLLINVFNLTLIPMFVFISGYTTKEISWHDWPSHILPALIIYVTFQSIDMVPLYFNGTLELRSYLLLPQHGVWFFLAVPIWQLAFLSMPAFIKNNKLTLLILLFIALIISYLSHKYIAEISALFSIIYYFPFFIMAYFCNDNILLWIRKKSILIMLCSVIVAVTSLIYQSNIIHFLSQNVGALEVSDLLLSDLLSFVASLLLGYGIVYLALSTDKFQQVAKNALGIYLIHPLICFLILTGLASLQIELGVVLPFVLALCTITICLLLATNPVINWFLNPVLKTKITK</sequence>
<evidence type="ECO:0000313" key="2">
    <source>
        <dbReference type="EMBL" id="EKT57460.1"/>
    </source>
</evidence>
<name>K8WMS3_9GAMM</name>
<feature type="transmembrane region" description="Helical" evidence="1">
    <location>
        <begin position="166"/>
        <end position="185"/>
    </location>
</feature>
<keyword evidence="3" id="KW-1185">Reference proteome</keyword>
<dbReference type="PATRIC" id="fig|1141660.3.peg.1746"/>
<comment type="caution">
    <text evidence="2">The sequence shown here is derived from an EMBL/GenBank/DDBJ whole genome shotgun (WGS) entry which is preliminary data.</text>
</comment>
<evidence type="ECO:0000256" key="1">
    <source>
        <dbReference type="SAM" id="Phobius"/>
    </source>
</evidence>
<keyword evidence="1" id="KW-0472">Membrane</keyword>
<feature type="transmembrane region" description="Helical" evidence="1">
    <location>
        <begin position="234"/>
        <end position="257"/>
    </location>
</feature>
<keyword evidence="1" id="KW-1133">Transmembrane helix</keyword>
<evidence type="ECO:0008006" key="4">
    <source>
        <dbReference type="Google" id="ProtNLM"/>
    </source>
</evidence>
<accession>K8WMS3</accession>
<dbReference type="OrthoDB" id="7054558at2"/>
<feature type="transmembrane region" description="Helical" evidence="1">
    <location>
        <begin position="21"/>
        <end position="38"/>
    </location>
</feature>
<protein>
    <recommendedName>
        <fullName evidence="4">Acetyltransferase</fullName>
    </recommendedName>
</protein>
<dbReference type="Proteomes" id="UP000010290">
    <property type="component" value="Chromosome"/>
</dbReference>
<feature type="transmembrane region" description="Helical" evidence="1">
    <location>
        <begin position="197"/>
        <end position="214"/>
    </location>
</feature>
<feature type="transmembrane region" description="Helical" evidence="1">
    <location>
        <begin position="81"/>
        <end position="101"/>
    </location>
</feature>
<evidence type="ECO:0000313" key="3">
    <source>
        <dbReference type="Proteomes" id="UP000010290"/>
    </source>
</evidence>
<feature type="transmembrane region" description="Helical" evidence="1">
    <location>
        <begin position="296"/>
        <end position="323"/>
    </location>
</feature>
<feature type="transmembrane region" description="Helical" evidence="1">
    <location>
        <begin position="113"/>
        <end position="131"/>
    </location>
</feature>